<dbReference type="AlphaFoldDB" id="A0A644XTL2"/>
<reference evidence="1" key="1">
    <citation type="submission" date="2019-08" db="EMBL/GenBank/DDBJ databases">
        <authorList>
            <person name="Kucharzyk K."/>
            <person name="Murdoch R.W."/>
            <person name="Higgins S."/>
            <person name="Loffler F."/>
        </authorList>
    </citation>
    <scope>NUCLEOTIDE SEQUENCE</scope>
</reference>
<comment type="caution">
    <text evidence="1">The sequence shown here is derived from an EMBL/GenBank/DDBJ whole genome shotgun (WGS) entry which is preliminary data.</text>
</comment>
<accession>A0A644XTL2</accession>
<dbReference type="EMBL" id="VSSQ01003175">
    <property type="protein sequence ID" value="MPM19429.1"/>
    <property type="molecule type" value="Genomic_DNA"/>
</dbReference>
<proteinExistence type="predicted"/>
<name>A0A644XTL2_9ZZZZ</name>
<organism evidence="1">
    <name type="scientific">bioreactor metagenome</name>
    <dbReference type="NCBI Taxonomy" id="1076179"/>
    <lineage>
        <taxon>unclassified sequences</taxon>
        <taxon>metagenomes</taxon>
        <taxon>ecological metagenomes</taxon>
    </lineage>
</organism>
<gene>
    <name evidence="1" type="ORF">SDC9_65853</name>
</gene>
<protein>
    <submittedName>
        <fullName evidence="1">Uncharacterized protein</fullName>
    </submittedName>
</protein>
<evidence type="ECO:0000313" key="1">
    <source>
        <dbReference type="EMBL" id="MPM19429.1"/>
    </source>
</evidence>
<sequence>MVIEFQAGMGELPLLNINARKNIQNHFVV</sequence>